<evidence type="ECO:0000313" key="4">
    <source>
        <dbReference type="Proteomes" id="UP000185622"/>
    </source>
</evidence>
<reference evidence="3 4" key="1">
    <citation type="submission" date="2017-01" db="EMBL/GenBank/DDBJ databases">
        <title>The complete genome sequence of a sulfur-oxidizing marine bacterium Thioclava sp. 25B10_4T.</title>
        <authorList>
            <person name="Liu Y."/>
            <person name="Lai Q."/>
            <person name="Shao Z."/>
        </authorList>
    </citation>
    <scope>NUCLEOTIDE SEQUENCE [LARGE SCALE GENOMIC DNA]</scope>
    <source>
        <strain evidence="3 4">25B10_4</strain>
    </source>
</reference>
<name>A0ABN4X5F4_9RHOB</name>
<keyword evidence="2" id="KW-0732">Signal</keyword>
<keyword evidence="4" id="KW-1185">Reference proteome</keyword>
<gene>
    <name evidence="3" type="ORF">BMG03_07850</name>
</gene>
<organism evidence="3 4">
    <name type="scientific">Thioclava nitratireducens</name>
    <dbReference type="NCBI Taxonomy" id="1915078"/>
    <lineage>
        <taxon>Bacteria</taxon>
        <taxon>Pseudomonadati</taxon>
        <taxon>Pseudomonadota</taxon>
        <taxon>Alphaproteobacteria</taxon>
        <taxon>Rhodobacterales</taxon>
        <taxon>Paracoccaceae</taxon>
        <taxon>Thioclava</taxon>
    </lineage>
</organism>
<evidence type="ECO:0000256" key="2">
    <source>
        <dbReference type="SAM" id="SignalP"/>
    </source>
</evidence>
<feature type="region of interest" description="Disordered" evidence="1">
    <location>
        <begin position="32"/>
        <end position="90"/>
    </location>
</feature>
<dbReference type="Proteomes" id="UP000185622">
    <property type="component" value="Chromosome"/>
</dbReference>
<evidence type="ECO:0000313" key="3">
    <source>
        <dbReference type="EMBL" id="AQS47721.1"/>
    </source>
</evidence>
<evidence type="ECO:0000256" key="1">
    <source>
        <dbReference type="SAM" id="MobiDB-lite"/>
    </source>
</evidence>
<sequence>MRKPLARPILALVLMMPIAGCATLGLNGPNAAAPNSATARGPATARDAAPIPKPSAKSADSLDTTTAEQRAEAAKKPVGGETKLGTTIASLGDPADPGFWVKTGLVKSETPGRIEDPKTGKSAKVTLIPSGKAAGSGSEVSLPALRLLEVPLTDLPELTVYKL</sequence>
<dbReference type="EMBL" id="CP019437">
    <property type="protein sequence ID" value="AQS47721.1"/>
    <property type="molecule type" value="Genomic_DNA"/>
</dbReference>
<protein>
    <recommendedName>
        <fullName evidence="5">D-galactarate dehydratase</fullName>
    </recommendedName>
</protein>
<dbReference type="RefSeq" id="WP_075774400.1">
    <property type="nucleotide sequence ID" value="NZ_CP019437.1"/>
</dbReference>
<feature type="chain" id="PRO_5047277339" description="D-galactarate dehydratase" evidence="2">
    <location>
        <begin position="23"/>
        <end position="163"/>
    </location>
</feature>
<evidence type="ECO:0008006" key="5">
    <source>
        <dbReference type="Google" id="ProtNLM"/>
    </source>
</evidence>
<feature type="signal peptide" evidence="2">
    <location>
        <begin position="1"/>
        <end position="22"/>
    </location>
</feature>
<accession>A0ABN4X5F4</accession>
<proteinExistence type="predicted"/>
<feature type="compositionally biased region" description="Low complexity" evidence="1">
    <location>
        <begin position="47"/>
        <end position="61"/>
    </location>
</feature>